<dbReference type="RefSeq" id="WP_232455397.1">
    <property type="nucleotide sequence ID" value="NZ_CP021161.1"/>
</dbReference>
<dbReference type="Proteomes" id="UP001173174">
    <property type="component" value="Unassembled WGS sequence"/>
</dbReference>
<name>A0AAW7K7I6_ENTFL</name>
<protein>
    <submittedName>
        <fullName evidence="3">Uncharacterized protein</fullName>
    </submittedName>
</protein>
<reference evidence="3" key="1">
    <citation type="journal article" date="2023" name="Pathogens">
        <title>Prevalence of Enterococcus spp. and the Whole-Genome Characteristics of Enterococcus faecium and Enterococcus faecalis Strains Isolated from Free-Living Birds in Poland.</title>
        <authorList>
            <person name="Kwit R."/>
            <person name="Zajac M."/>
            <person name="Smialowska-Weglinska A."/>
            <person name="Skarzynska M."/>
            <person name="Bomba A."/>
            <person name="Lalak A."/>
            <person name="Skrzypiec E."/>
            <person name="Wojdat D."/>
            <person name="Koza W."/>
            <person name="Mikos-Wojewoda E."/>
            <person name="Pasim P."/>
            <person name="Skora M."/>
            <person name="Polak M."/>
            <person name="Wiacek J."/>
            <person name="Wasyl D."/>
        </authorList>
    </citation>
    <scope>NUCLEOTIDE SEQUENCE</scope>
    <source>
        <strain evidence="3">691B_2</strain>
    </source>
</reference>
<keyword evidence="2" id="KW-0812">Transmembrane</keyword>
<feature type="transmembrane region" description="Helical" evidence="2">
    <location>
        <begin position="37"/>
        <end position="54"/>
    </location>
</feature>
<keyword evidence="2" id="KW-0472">Membrane</keyword>
<gene>
    <name evidence="3" type="ORF">P0E79_03765</name>
</gene>
<proteinExistence type="predicted"/>
<evidence type="ECO:0000256" key="1">
    <source>
        <dbReference type="SAM" id="MobiDB-lite"/>
    </source>
</evidence>
<feature type="region of interest" description="Disordered" evidence="1">
    <location>
        <begin position="102"/>
        <end position="123"/>
    </location>
</feature>
<accession>A0AAW7K7I6</accession>
<organism evidence="3 4">
    <name type="scientific">Enterococcus faecalis</name>
    <name type="common">Streptococcus faecalis</name>
    <dbReference type="NCBI Taxonomy" id="1351"/>
    <lineage>
        <taxon>Bacteria</taxon>
        <taxon>Bacillati</taxon>
        <taxon>Bacillota</taxon>
        <taxon>Bacilli</taxon>
        <taxon>Lactobacillales</taxon>
        <taxon>Enterococcaceae</taxon>
        <taxon>Enterococcus</taxon>
    </lineage>
</organism>
<comment type="caution">
    <text evidence="3">The sequence shown here is derived from an EMBL/GenBank/DDBJ whole genome shotgun (WGS) entry which is preliminary data.</text>
</comment>
<dbReference type="Gene3D" id="6.10.140.1430">
    <property type="match status" value="1"/>
</dbReference>
<reference evidence="3" key="2">
    <citation type="submission" date="2023-03" db="EMBL/GenBank/DDBJ databases">
        <authorList>
            <person name="Zajac M."/>
            <person name="Kwit R."/>
            <person name="Wasyl D."/>
        </authorList>
    </citation>
    <scope>NUCLEOTIDE SEQUENCE</scope>
    <source>
        <strain evidence="3">691B_2</strain>
    </source>
</reference>
<evidence type="ECO:0000313" key="4">
    <source>
        <dbReference type="Proteomes" id="UP001173174"/>
    </source>
</evidence>
<evidence type="ECO:0000256" key="2">
    <source>
        <dbReference type="SAM" id="Phobius"/>
    </source>
</evidence>
<dbReference type="EMBL" id="JAREWH010000001">
    <property type="protein sequence ID" value="MDN3191610.1"/>
    <property type="molecule type" value="Genomic_DNA"/>
</dbReference>
<feature type="transmembrane region" description="Helical" evidence="2">
    <location>
        <begin position="12"/>
        <end position="31"/>
    </location>
</feature>
<dbReference type="AlphaFoldDB" id="A0AAW7K7I6"/>
<evidence type="ECO:0000313" key="3">
    <source>
        <dbReference type="EMBL" id="MDN3191610.1"/>
    </source>
</evidence>
<sequence length="180" mass="21048">MQLINLMSYIKSNIDNPVFYLCLLLIFVPVLVKKYRFLTTLIAIACCFYFYINFQNYSELKNEAVKENVSNMVTKTKDKVSEKANTVKDKVSDVLDKNTENYNQKQEEKKKESKILNENQKDSLNATTESTTGKFYEFENELAEYYNNLDNFKTYQNQNEIKTDGDERANTALADLENEK</sequence>
<keyword evidence="2" id="KW-1133">Transmembrane helix</keyword>
<feature type="compositionally biased region" description="Basic and acidic residues" evidence="1">
    <location>
        <begin position="102"/>
        <end position="121"/>
    </location>
</feature>